<name>A0A0M0LR92_9EUKA</name>
<dbReference type="InterPro" id="IPR017907">
    <property type="entry name" value="Znf_RING_CS"/>
</dbReference>
<feature type="region of interest" description="Disordered" evidence="5">
    <location>
        <begin position="219"/>
        <end position="304"/>
    </location>
</feature>
<evidence type="ECO:0000256" key="5">
    <source>
        <dbReference type="SAM" id="MobiDB-lite"/>
    </source>
</evidence>
<accession>A0A0M0LR92</accession>
<dbReference type="CDD" id="cd23802">
    <property type="entry name" value="UBCc_UBE2Q"/>
    <property type="match status" value="1"/>
</dbReference>
<keyword evidence="6" id="KW-1133">Transmembrane helix</keyword>
<gene>
    <name evidence="9" type="ORF">Ctob_014231</name>
</gene>
<feature type="transmembrane region" description="Helical" evidence="6">
    <location>
        <begin position="65"/>
        <end position="95"/>
    </location>
</feature>
<dbReference type="Pfam" id="PF00097">
    <property type="entry name" value="zf-C3HC4"/>
    <property type="match status" value="1"/>
</dbReference>
<feature type="region of interest" description="Disordered" evidence="5">
    <location>
        <begin position="412"/>
        <end position="440"/>
    </location>
</feature>
<evidence type="ECO:0000256" key="3">
    <source>
        <dbReference type="ARBA" id="ARBA00022833"/>
    </source>
</evidence>
<evidence type="ECO:0000313" key="10">
    <source>
        <dbReference type="Proteomes" id="UP000037460"/>
    </source>
</evidence>
<evidence type="ECO:0000259" key="7">
    <source>
        <dbReference type="PROSITE" id="PS50089"/>
    </source>
</evidence>
<feature type="transmembrane region" description="Helical" evidence="6">
    <location>
        <begin position="116"/>
        <end position="137"/>
    </location>
</feature>
<keyword evidence="6" id="KW-0812">Transmembrane</keyword>
<keyword evidence="6" id="KW-0472">Membrane</keyword>
<dbReference type="PROSITE" id="PS50089">
    <property type="entry name" value="ZF_RING_2"/>
    <property type="match status" value="1"/>
</dbReference>
<dbReference type="PANTHER" id="PTHR24067">
    <property type="entry name" value="UBIQUITIN-CONJUGATING ENZYME E2"/>
    <property type="match status" value="1"/>
</dbReference>
<reference evidence="10" key="1">
    <citation type="journal article" date="2015" name="PLoS Genet.">
        <title>Genome Sequence and Transcriptome Analyses of Chrysochromulina tobin: Metabolic Tools for Enhanced Algal Fitness in the Prominent Order Prymnesiales (Haptophyceae).</title>
        <authorList>
            <person name="Hovde B.T."/>
            <person name="Deodato C.R."/>
            <person name="Hunsperger H.M."/>
            <person name="Ryken S.A."/>
            <person name="Yost W."/>
            <person name="Jha R.K."/>
            <person name="Patterson J."/>
            <person name="Monnat R.J. Jr."/>
            <person name="Barlow S.B."/>
            <person name="Starkenburg S.R."/>
            <person name="Cattolico R.A."/>
        </authorList>
    </citation>
    <scope>NUCLEOTIDE SEQUENCE</scope>
    <source>
        <strain evidence="10">CCMP291</strain>
    </source>
</reference>
<dbReference type="SMART" id="SM00184">
    <property type="entry name" value="RING"/>
    <property type="match status" value="1"/>
</dbReference>
<dbReference type="SUPFAM" id="SSF54495">
    <property type="entry name" value="UBC-like"/>
    <property type="match status" value="1"/>
</dbReference>
<protein>
    <submittedName>
        <fullName evidence="9">Ubiquitinconjugating enzyme subfamily protein</fullName>
    </submittedName>
</protein>
<keyword evidence="10" id="KW-1185">Reference proteome</keyword>
<evidence type="ECO:0000256" key="6">
    <source>
        <dbReference type="SAM" id="Phobius"/>
    </source>
</evidence>
<feature type="transmembrane region" description="Helical" evidence="6">
    <location>
        <begin position="143"/>
        <end position="162"/>
    </location>
</feature>
<dbReference type="PROSITE" id="PS00518">
    <property type="entry name" value="ZF_RING_1"/>
    <property type="match status" value="1"/>
</dbReference>
<dbReference type="SUPFAM" id="SSF57850">
    <property type="entry name" value="RING/U-box"/>
    <property type="match status" value="1"/>
</dbReference>
<evidence type="ECO:0000256" key="2">
    <source>
        <dbReference type="ARBA" id="ARBA00022771"/>
    </source>
</evidence>
<keyword evidence="3" id="KW-0862">Zinc</keyword>
<sequence>MLFADKRALRTDLKLQLLEIREKELSFYTTNTLSIGTQAALFAGFSSTALMTEVDKSYQVLHTLFLLSTILGLASCLSTVVSTSLLVMVAPGLALRGPDGSMSVAVDNMIDEYRRAFRGVLFGIMMFHISTICYAWLTFWWPLAAVLSIGVSGSLYCIIRYIRVLMRRFALPAEAVVTGKFEGNEAQRAGQAAGLKNRGEISTLSTLIQEESRGRGIGLDGAPLAPELQRGLPREVDRGHISRRRRLREESASSSSAAGGGGASTAIDLDDDDELVALPPPPPRVASGRADEPVALEDDDPAERAAQRRKYEAAACKICEAAVLRMAYKLHGCGHSFCRTCIAEYVERKLRRHLASEVACPTCAKALAILDVQTLSADGKDTRPRTVHHADSIVLPPGLPPHVAAAFLQRHGGAAGGSRSGGGGGMDGMGGPPRATGSAAATKRLMREFQAIQKANTSQHGFDVELPDETDMYTWDATFFGFEKGTPLAKDLERSPGKRILLRIAFPSTYPAAPPYIRVIRPRFQFRTGHVTIGGSICTEMLTSAGWQPTMTIESALLSIRTNMLVGGARLDLSQRSDYSELEAREAFNRMVREHGWF</sequence>
<proteinExistence type="predicted"/>
<dbReference type="Gene3D" id="3.30.40.10">
    <property type="entry name" value="Zinc/RING finger domain, C3HC4 (zinc finger)"/>
    <property type="match status" value="1"/>
</dbReference>
<evidence type="ECO:0000256" key="4">
    <source>
        <dbReference type="PROSITE-ProRule" id="PRU00175"/>
    </source>
</evidence>
<keyword evidence="2 4" id="KW-0863">Zinc-finger</keyword>
<feature type="compositionally biased region" description="Gly residues" evidence="5">
    <location>
        <begin position="413"/>
        <end position="431"/>
    </location>
</feature>
<dbReference type="AlphaFoldDB" id="A0A0M0LR92"/>
<dbReference type="GO" id="GO:0008270">
    <property type="term" value="F:zinc ion binding"/>
    <property type="evidence" value="ECO:0007669"/>
    <property type="project" value="UniProtKB-KW"/>
</dbReference>
<dbReference type="InterPro" id="IPR050113">
    <property type="entry name" value="Ub_conjugating_enzyme"/>
</dbReference>
<dbReference type="OrthoDB" id="1926878at2759"/>
<evidence type="ECO:0000256" key="1">
    <source>
        <dbReference type="ARBA" id="ARBA00022723"/>
    </source>
</evidence>
<dbReference type="InterPro" id="IPR000608">
    <property type="entry name" value="UBC"/>
</dbReference>
<evidence type="ECO:0000313" key="9">
    <source>
        <dbReference type="EMBL" id="KOO53575.1"/>
    </source>
</evidence>
<dbReference type="Pfam" id="PF00179">
    <property type="entry name" value="UQ_con"/>
    <property type="match status" value="1"/>
</dbReference>
<dbReference type="InterPro" id="IPR013083">
    <property type="entry name" value="Znf_RING/FYVE/PHD"/>
</dbReference>
<organism evidence="9 10">
    <name type="scientific">Chrysochromulina tobinii</name>
    <dbReference type="NCBI Taxonomy" id="1460289"/>
    <lineage>
        <taxon>Eukaryota</taxon>
        <taxon>Haptista</taxon>
        <taxon>Haptophyta</taxon>
        <taxon>Prymnesiophyceae</taxon>
        <taxon>Prymnesiales</taxon>
        <taxon>Chrysochromulinaceae</taxon>
        <taxon>Chrysochromulina</taxon>
    </lineage>
</organism>
<dbReference type="InterPro" id="IPR001841">
    <property type="entry name" value="Znf_RING"/>
</dbReference>
<comment type="caution">
    <text evidence="9">The sequence shown here is derived from an EMBL/GenBank/DDBJ whole genome shotgun (WGS) entry which is preliminary data.</text>
</comment>
<dbReference type="EMBL" id="JWZX01000171">
    <property type="protein sequence ID" value="KOO53575.1"/>
    <property type="molecule type" value="Genomic_DNA"/>
</dbReference>
<dbReference type="InterPro" id="IPR018957">
    <property type="entry name" value="Znf_C3HC4_RING-type"/>
</dbReference>
<evidence type="ECO:0000259" key="8">
    <source>
        <dbReference type="PROSITE" id="PS50127"/>
    </source>
</evidence>
<feature type="domain" description="RING-type" evidence="7">
    <location>
        <begin position="316"/>
        <end position="363"/>
    </location>
</feature>
<dbReference type="InterPro" id="IPR016135">
    <property type="entry name" value="UBQ-conjugating_enzyme/RWD"/>
</dbReference>
<dbReference type="Gene3D" id="3.10.110.10">
    <property type="entry name" value="Ubiquitin Conjugating Enzyme"/>
    <property type="match status" value="1"/>
</dbReference>
<dbReference type="PROSITE" id="PS50127">
    <property type="entry name" value="UBC_2"/>
    <property type="match status" value="1"/>
</dbReference>
<feature type="domain" description="UBC core" evidence="8">
    <location>
        <begin position="440"/>
        <end position="598"/>
    </location>
</feature>
<keyword evidence="1" id="KW-0479">Metal-binding</keyword>
<dbReference type="Proteomes" id="UP000037460">
    <property type="component" value="Unassembled WGS sequence"/>
</dbReference>
<dbReference type="SMART" id="SM00212">
    <property type="entry name" value="UBCc"/>
    <property type="match status" value="1"/>
</dbReference>